<reference evidence="2" key="1">
    <citation type="submission" date="2022-11" db="UniProtKB">
        <authorList>
            <consortium name="WormBaseParasite"/>
        </authorList>
    </citation>
    <scope>IDENTIFICATION</scope>
</reference>
<sequence>MVDFVDRLAMTIQKAIDPSCYSTPKVAFNIEPKAPFRINQNVKLTCTVETLLTNVEVRILKDNEVAFVKRQTSNRSSTYCNHQVDWLH</sequence>
<organism evidence="1 2">
    <name type="scientific">Romanomermis culicivorax</name>
    <name type="common">Nematode worm</name>
    <dbReference type="NCBI Taxonomy" id="13658"/>
    <lineage>
        <taxon>Eukaryota</taxon>
        <taxon>Metazoa</taxon>
        <taxon>Ecdysozoa</taxon>
        <taxon>Nematoda</taxon>
        <taxon>Enoplea</taxon>
        <taxon>Dorylaimia</taxon>
        <taxon>Mermithida</taxon>
        <taxon>Mermithoidea</taxon>
        <taxon>Mermithidae</taxon>
        <taxon>Romanomermis</taxon>
    </lineage>
</organism>
<evidence type="ECO:0000313" key="2">
    <source>
        <dbReference type="WBParaSite" id="nRc.2.0.1.t19563-RA"/>
    </source>
</evidence>
<name>A0A915J0X7_ROMCU</name>
<protein>
    <submittedName>
        <fullName evidence="2">Uncharacterized protein</fullName>
    </submittedName>
</protein>
<proteinExistence type="predicted"/>
<dbReference type="WBParaSite" id="nRc.2.0.1.t19563-RA">
    <property type="protein sequence ID" value="nRc.2.0.1.t19563-RA"/>
    <property type="gene ID" value="nRc.2.0.1.g19563"/>
</dbReference>
<accession>A0A915J0X7</accession>
<keyword evidence="1" id="KW-1185">Reference proteome</keyword>
<dbReference type="AlphaFoldDB" id="A0A915J0X7"/>
<evidence type="ECO:0000313" key="1">
    <source>
        <dbReference type="Proteomes" id="UP000887565"/>
    </source>
</evidence>
<dbReference type="Proteomes" id="UP000887565">
    <property type="component" value="Unplaced"/>
</dbReference>